<dbReference type="InterPro" id="IPR005135">
    <property type="entry name" value="Endo/exonuclease/phosphatase"/>
</dbReference>
<dbReference type="OrthoDB" id="2340043at2"/>
<name>A0A542EBK9_9MICO</name>
<evidence type="ECO:0000313" key="3">
    <source>
        <dbReference type="EMBL" id="TQJ12694.1"/>
    </source>
</evidence>
<accession>A0A542EBK9</accession>
<keyword evidence="1" id="KW-0472">Membrane</keyword>
<keyword evidence="4" id="KW-1185">Reference proteome</keyword>
<dbReference type="Gene3D" id="3.60.10.10">
    <property type="entry name" value="Endonuclease/exonuclease/phosphatase"/>
    <property type="match status" value="1"/>
</dbReference>
<keyword evidence="3" id="KW-0378">Hydrolase</keyword>
<feature type="domain" description="Endonuclease/exonuclease/phosphatase" evidence="2">
    <location>
        <begin position="121"/>
        <end position="329"/>
    </location>
</feature>
<evidence type="ECO:0000256" key="1">
    <source>
        <dbReference type="SAM" id="Phobius"/>
    </source>
</evidence>
<feature type="transmembrane region" description="Helical" evidence="1">
    <location>
        <begin position="85"/>
        <end position="103"/>
    </location>
</feature>
<keyword evidence="3" id="KW-0540">Nuclease</keyword>
<reference evidence="3 4" key="1">
    <citation type="submission" date="2019-06" db="EMBL/GenBank/DDBJ databases">
        <title>Sequencing the genomes of 1000 actinobacteria strains.</title>
        <authorList>
            <person name="Klenk H.-P."/>
        </authorList>
    </citation>
    <scope>NUCLEOTIDE SEQUENCE [LARGE SCALE GENOMIC DNA]</scope>
    <source>
        <strain evidence="3 4">DSM 19828</strain>
    </source>
</reference>
<dbReference type="GO" id="GO:0004519">
    <property type="term" value="F:endonuclease activity"/>
    <property type="evidence" value="ECO:0007669"/>
    <property type="project" value="UniProtKB-KW"/>
</dbReference>
<sequence length="347" mass="37115">MGIPGRVQELDERATPHPTARRPSSWWALTAIGFAVLGFALLPIVPSTARLGRLSVPVLQTLWPVTLALGLLVIVIGVRRRHTVACVLAACAAFAALVPINHWRPAGCADGETPTGKLSVLTANAYVASADLQALSTVVLDRDVDLLVVPEATNDFVAQFSETTGGRRLTHRTPVIRDDGFSGTAVLSRLPIEQIGGATGGSARHTFDQPAVRLIVAGLPVTVQAVHPYPPVEEVRSWDASLRELGRWQRASTDEHLVLAGDFNASWAHPAFRDAVGGLHDAGPSWGPFDRPTWPVGGRLPSFVTIDHIMVRGFESTDAAAIDVPGSDHRAVWSNLRLCHSNAKPAT</sequence>
<dbReference type="GO" id="GO:0004527">
    <property type="term" value="F:exonuclease activity"/>
    <property type="evidence" value="ECO:0007669"/>
    <property type="project" value="UniProtKB-KW"/>
</dbReference>
<keyword evidence="1" id="KW-1133">Transmembrane helix</keyword>
<dbReference type="EMBL" id="VFMO01000001">
    <property type="protein sequence ID" value="TQJ12694.1"/>
    <property type="molecule type" value="Genomic_DNA"/>
</dbReference>
<evidence type="ECO:0000259" key="2">
    <source>
        <dbReference type="Pfam" id="PF03372"/>
    </source>
</evidence>
<dbReference type="SUPFAM" id="SSF56219">
    <property type="entry name" value="DNase I-like"/>
    <property type="match status" value="1"/>
</dbReference>
<keyword evidence="1" id="KW-0812">Transmembrane</keyword>
<comment type="caution">
    <text evidence="3">The sequence shown here is derived from an EMBL/GenBank/DDBJ whole genome shotgun (WGS) entry which is preliminary data.</text>
</comment>
<keyword evidence="3" id="KW-0255">Endonuclease</keyword>
<dbReference type="AlphaFoldDB" id="A0A542EBK9"/>
<proteinExistence type="predicted"/>
<evidence type="ECO:0000313" key="4">
    <source>
        <dbReference type="Proteomes" id="UP000320806"/>
    </source>
</evidence>
<gene>
    <name evidence="3" type="ORF">FB459_0056</name>
</gene>
<dbReference type="InterPro" id="IPR036691">
    <property type="entry name" value="Endo/exonu/phosph_ase_sf"/>
</dbReference>
<keyword evidence="3" id="KW-0269">Exonuclease</keyword>
<organism evidence="3 4">
    <name type="scientific">Yimella lutea</name>
    <dbReference type="NCBI Taxonomy" id="587872"/>
    <lineage>
        <taxon>Bacteria</taxon>
        <taxon>Bacillati</taxon>
        <taxon>Actinomycetota</taxon>
        <taxon>Actinomycetes</taxon>
        <taxon>Micrococcales</taxon>
        <taxon>Dermacoccaceae</taxon>
        <taxon>Yimella</taxon>
    </lineage>
</organism>
<dbReference type="Proteomes" id="UP000320806">
    <property type="component" value="Unassembled WGS sequence"/>
</dbReference>
<feature type="transmembrane region" description="Helical" evidence="1">
    <location>
        <begin position="26"/>
        <end position="46"/>
    </location>
</feature>
<protein>
    <submittedName>
        <fullName evidence="3">Endonuclease/exonuclease/phosphatase family protein</fullName>
    </submittedName>
</protein>
<dbReference type="Pfam" id="PF03372">
    <property type="entry name" value="Exo_endo_phos"/>
    <property type="match status" value="1"/>
</dbReference>
<feature type="transmembrane region" description="Helical" evidence="1">
    <location>
        <begin position="58"/>
        <end position="78"/>
    </location>
</feature>